<sequence length="184" mass="21443">MTFKARLMAKGYTQRPGVDFEETYSPIAMTKSIRILFSIATWYDYKIWQMDVKMAFLNSFVEEEIFMDQPEGFTTVGEKQKVCRLRRTSMILVYTRSSVVAQLRRMCFIDDILLIGNDVKVLKRFKMENSKRGFLDMRNGVKLSKKQSPKTDEKLKRMSNIPMRRPLEAFNMLSSASSSMSPTL</sequence>
<organism evidence="2">
    <name type="scientific">Sesamum latifolium</name>
    <dbReference type="NCBI Taxonomy" id="2727402"/>
    <lineage>
        <taxon>Eukaryota</taxon>
        <taxon>Viridiplantae</taxon>
        <taxon>Streptophyta</taxon>
        <taxon>Embryophyta</taxon>
        <taxon>Tracheophyta</taxon>
        <taxon>Spermatophyta</taxon>
        <taxon>Magnoliopsida</taxon>
        <taxon>eudicotyledons</taxon>
        <taxon>Gunneridae</taxon>
        <taxon>Pentapetalae</taxon>
        <taxon>asterids</taxon>
        <taxon>lamiids</taxon>
        <taxon>Lamiales</taxon>
        <taxon>Pedaliaceae</taxon>
        <taxon>Sesamum</taxon>
    </lineage>
</organism>
<dbReference type="Pfam" id="PF07727">
    <property type="entry name" value="RVT_2"/>
    <property type="match status" value="1"/>
</dbReference>
<gene>
    <name evidence="2" type="ORF">Slati_1348000</name>
</gene>
<proteinExistence type="predicted"/>
<accession>A0AAW2XIG7</accession>
<dbReference type="AlphaFoldDB" id="A0AAW2XIG7"/>
<reference evidence="2" key="2">
    <citation type="journal article" date="2024" name="Plant">
        <title>Genomic evolution and insights into agronomic trait innovations of Sesamum species.</title>
        <authorList>
            <person name="Miao H."/>
            <person name="Wang L."/>
            <person name="Qu L."/>
            <person name="Liu H."/>
            <person name="Sun Y."/>
            <person name="Le M."/>
            <person name="Wang Q."/>
            <person name="Wei S."/>
            <person name="Zheng Y."/>
            <person name="Lin W."/>
            <person name="Duan Y."/>
            <person name="Cao H."/>
            <person name="Xiong S."/>
            <person name="Wang X."/>
            <person name="Wei L."/>
            <person name="Li C."/>
            <person name="Ma Q."/>
            <person name="Ju M."/>
            <person name="Zhao R."/>
            <person name="Li G."/>
            <person name="Mu C."/>
            <person name="Tian Q."/>
            <person name="Mei H."/>
            <person name="Zhang T."/>
            <person name="Gao T."/>
            <person name="Zhang H."/>
        </authorList>
    </citation>
    <scope>NUCLEOTIDE SEQUENCE</scope>
    <source>
        <strain evidence="2">KEN1</strain>
    </source>
</reference>
<reference evidence="2" key="1">
    <citation type="submission" date="2020-06" db="EMBL/GenBank/DDBJ databases">
        <authorList>
            <person name="Li T."/>
            <person name="Hu X."/>
            <person name="Zhang T."/>
            <person name="Song X."/>
            <person name="Zhang H."/>
            <person name="Dai N."/>
            <person name="Sheng W."/>
            <person name="Hou X."/>
            <person name="Wei L."/>
        </authorList>
    </citation>
    <scope>NUCLEOTIDE SEQUENCE</scope>
    <source>
        <strain evidence="2">KEN1</strain>
        <tissue evidence="2">Leaf</tissue>
    </source>
</reference>
<comment type="caution">
    <text evidence="2">The sequence shown here is derived from an EMBL/GenBank/DDBJ whole genome shotgun (WGS) entry which is preliminary data.</text>
</comment>
<evidence type="ECO:0000259" key="1">
    <source>
        <dbReference type="Pfam" id="PF07727"/>
    </source>
</evidence>
<feature type="domain" description="Reverse transcriptase Ty1/copia-type" evidence="1">
    <location>
        <begin position="2"/>
        <end position="87"/>
    </location>
</feature>
<dbReference type="InterPro" id="IPR013103">
    <property type="entry name" value="RVT_2"/>
</dbReference>
<name>A0AAW2XIG7_9LAMI</name>
<evidence type="ECO:0000313" key="2">
    <source>
        <dbReference type="EMBL" id="KAL0453699.1"/>
    </source>
</evidence>
<dbReference type="EMBL" id="JACGWN010000004">
    <property type="protein sequence ID" value="KAL0453699.1"/>
    <property type="molecule type" value="Genomic_DNA"/>
</dbReference>
<protein>
    <submittedName>
        <fullName evidence="2">Retrovirus-related Pol polyprotein from transposon RE2</fullName>
    </submittedName>
</protein>